<name>A0A9N7V884_PLEPL</name>
<reference evidence="2" key="1">
    <citation type="submission" date="2020-03" db="EMBL/GenBank/DDBJ databases">
        <authorList>
            <person name="Weist P."/>
        </authorList>
    </citation>
    <scope>NUCLEOTIDE SEQUENCE</scope>
</reference>
<accession>A0A9N7V884</accession>
<dbReference type="Proteomes" id="UP001153269">
    <property type="component" value="Unassembled WGS sequence"/>
</dbReference>
<organism evidence="2 3">
    <name type="scientific">Pleuronectes platessa</name>
    <name type="common">European plaice</name>
    <dbReference type="NCBI Taxonomy" id="8262"/>
    <lineage>
        <taxon>Eukaryota</taxon>
        <taxon>Metazoa</taxon>
        <taxon>Chordata</taxon>
        <taxon>Craniata</taxon>
        <taxon>Vertebrata</taxon>
        <taxon>Euteleostomi</taxon>
        <taxon>Actinopterygii</taxon>
        <taxon>Neopterygii</taxon>
        <taxon>Teleostei</taxon>
        <taxon>Neoteleostei</taxon>
        <taxon>Acanthomorphata</taxon>
        <taxon>Carangaria</taxon>
        <taxon>Pleuronectiformes</taxon>
        <taxon>Pleuronectoidei</taxon>
        <taxon>Pleuronectidae</taxon>
        <taxon>Pleuronectes</taxon>
    </lineage>
</organism>
<feature type="region of interest" description="Disordered" evidence="1">
    <location>
        <begin position="1"/>
        <end position="129"/>
    </location>
</feature>
<protein>
    <submittedName>
        <fullName evidence="2">Uncharacterized protein</fullName>
    </submittedName>
</protein>
<feature type="compositionally biased region" description="Basic and acidic residues" evidence="1">
    <location>
        <begin position="1"/>
        <end position="17"/>
    </location>
</feature>
<evidence type="ECO:0000313" key="3">
    <source>
        <dbReference type="Proteomes" id="UP001153269"/>
    </source>
</evidence>
<keyword evidence="3" id="KW-1185">Reference proteome</keyword>
<sequence>MCHVPEAETRRRSRAEPGEEPSDLTGEGKRKRKRREGVGGKRKQRESRRREGRARLCSPTPSFYDEKEREKRWSEEQPLHQVKPSLHAPDVTSFNPTHQLPRAFIQQQHEVIPPQSRELEQRFASSKGH</sequence>
<gene>
    <name evidence="2" type="ORF">PLEPLA_LOCUS32326</name>
</gene>
<feature type="compositionally biased region" description="Basic residues" evidence="1">
    <location>
        <begin position="29"/>
        <end position="52"/>
    </location>
</feature>
<dbReference type="AlphaFoldDB" id="A0A9N7V884"/>
<evidence type="ECO:0000313" key="2">
    <source>
        <dbReference type="EMBL" id="CAB1444610.1"/>
    </source>
</evidence>
<feature type="compositionally biased region" description="Basic and acidic residues" evidence="1">
    <location>
        <begin position="64"/>
        <end position="78"/>
    </location>
</feature>
<dbReference type="EMBL" id="CADEAL010003413">
    <property type="protein sequence ID" value="CAB1444610.1"/>
    <property type="molecule type" value="Genomic_DNA"/>
</dbReference>
<comment type="caution">
    <text evidence="2">The sequence shown here is derived from an EMBL/GenBank/DDBJ whole genome shotgun (WGS) entry which is preliminary data.</text>
</comment>
<proteinExistence type="predicted"/>
<evidence type="ECO:0000256" key="1">
    <source>
        <dbReference type="SAM" id="MobiDB-lite"/>
    </source>
</evidence>